<dbReference type="Gene3D" id="3.40.190.10">
    <property type="entry name" value="Periplasmic binding protein-like II"/>
    <property type="match status" value="1"/>
</dbReference>
<feature type="domain" description="Solute-binding protein family 5" evidence="3">
    <location>
        <begin position="77"/>
        <end position="423"/>
    </location>
</feature>
<dbReference type="RefSeq" id="WP_181754563.1">
    <property type="nucleotide sequence ID" value="NZ_DAMCVE010000002.1"/>
</dbReference>
<evidence type="ECO:0000313" key="4">
    <source>
        <dbReference type="EMBL" id="MBA4608042.1"/>
    </source>
</evidence>
<proteinExistence type="predicted"/>
<dbReference type="InterPro" id="IPR039424">
    <property type="entry name" value="SBP_5"/>
</dbReference>
<dbReference type="GO" id="GO:0015833">
    <property type="term" value="P:peptide transport"/>
    <property type="evidence" value="ECO:0007669"/>
    <property type="project" value="TreeGrafter"/>
</dbReference>
<evidence type="ECO:0000256" key="1">
    <source>
        <dbReference type="ARBA" id="ARBA00022729"/>
    </source>
</evidence>
<evidence type="ECO:0000256" key="2">
    <source>
        <dbReference type="SAM" id="SignalP"/>
    </source>
</evidence>
<dbReference type="PANTHER" id="PTHR30290">
    <property type="entry name" value="PERIPLASMIC BINDING COMPONENT OF ABC TRANSPORTER"/>
    <property type="match status" value="1"/>
</dbReference>
<protein>
    <submittedName>
        <fullName evidence="4">ABC transporter substrate-binding protein</fullName>
    </submittedName>
</protein>
<dbReference type="SUPFAM" id="SSF53850">
    <property type="entry name" value="Periplasmic binding protein-like II"/>
    <property type="match status" value="1"/>
</dbReference>
<evidence type="ECO:0000259" key="3">
    <source>
        <dbReference type="Pfam" id="PF00496"/>
    </source>
</evidence>
<keyword evidence="5" id="KW-1185">Reference proteome</keyword>
<dbReference type="Pfam" id="PF00496">
    <property type="entry name" value="SBP_bac_5"/>
    <property type="match status" value="1"/>
</dbReference>
<dbReference type="Proteomes" id="UP000550354">
    <property type="component" value="Unassembled WGS sequence"/>
</dbReference>
<dbReference type="AlphaFoldDB" id="A0A838XDQ9"/>
<evidence type="ECO:0000313" key="5">
    <source>
        <dbReference type="Proteomes" id="UP000550354"/>
    </source>
</evidence>
<keyword evidence="1 2" id="KW-0732">Signal</keyword>
<dbReference type="PANTHER" id="PTHR30290:SF38">
    <property type="entry name" value="D,D-DIPEPTIDE-BINDING PERIPLASMIC PROTEIN DDPA-RELATED"/>
    <property type="match status" value="1"/>
</dbReference>
<name>A0A838XDQ9_9ACTN</name>
<dbReference type="EMBL" id="JACEOG010000001">
    <property type="protein sequence ID" value="MBA4608042.1"/>
    <property type="molecule type" value="Genomic_DNA"/>
</dbReference>
<dbReference type="InterPro" id="IPR000914">
    <property type="entry name" value="SBP_5_dom"/>
</dbReference>
<dbReference type="Gene3D" id="3.10.105.10">
    <property type="entry name" value="Dipeptide-binding Protein, Domain 3"/>
    <property type="match status" value="1"/>
</dbReference>
<dbReference type="Gene3D" id="3.90.76.10">
    <property type="entry name" value="Dipeptide-binding Protein, Domain 1"/>
    <property type="match status" value="1"/>
</dbReference>
<dbReference type="InterPro" id="IPR030678">
    <property type="entry name" value="Peptide/Ni-bd"/>
</dbReference>
<feature type="chain" id="PRO_5038888557" evidence="2">
    <location>
        <begin position="24"/>
        <end position="505"/>
    </location>
</feature>
<dbReference type="GO" id="GO:0042597">
    <property type="term" value="C:periplasmic space"/>
    <property type="evidence" value="ECO:0007669"/>
    <property type="project" value="UniProtKB-ARBA"/>
</dbReference>
<feature type="signal peptide" evidence="2">
    <location>
        <begin position="1"/>
        <end position="23"/>
    </location>
</feature>
<accession>A0A838XDQ9</accession>
<dbReference type="GO" id="GO:0043190">
    <property type="term" value="C:ATP-binding cassette (ABC) transporter complex"/>
    <property type="evidence" value="ECO:0007669"/>
    <property type="project" value="InterPro"/>
</dbReference>
<organism evidence="4 5">
    <name type="scientific">Aeromicrobium phoceense</name>
    <dbReference type="NCBI Taxonomy" id="2754045"/>
    <lineage>
        <taxon>Bacteria</taxon>
        <taxon>Bacillati</taxon>
        <taxon>Actinomycetota</taxon>
        <taxon>Actinomycetes</taxon>
        <taxon>Propionibacteriales</taxon>
        <taxon>Nocardioidaceae</taxon>
        <taxon>Aeromicrobium</taxon>
    </lineage>
</organism>
<sequence length="505" mass="54266">MKIRFRGGAIAAALLLSVVAACGGGGGDSGDSDRALRVAAVSDASSLDPIRGNAGTDHVLIYPLYDTLISYDKGLEAQPGLAESWEQKSPTELTLKLREGVKFHDGEPFNAEAVVYNFERAKGEGSNIQADLASVDSVTADDEYTVTYKLSAPDASLLLVLADRAGMMVSPKAAEAAGGDLSTKPVGAGGWEFVEWKRGSVIKVKRYADYWDKDAERVSAINFNIIPDPKTRVTSLRSGQQDVVMDVSPSDADGLEKASGVAVSDTPRVNVNQVYLNRDSEELGDPQVRKALSLAIDREALLKSAYFGRGSVANGALPSDYWAAPPESVKSEFNPDEAKKLLAAAGETDLTFDMIVNADSATVRVAEILKQQWSDVGVTVNIKPLEIVQGTSDYFNDRKSPAYLSQWTGRPDPAMTYRLLFSDEGYFNTSDQWTPGLEEALEKSDVSTEPDERKPGFDEAAEAVFADTSFFPLVFGNSIVGLSEDVDGFEGNLLGKPKFIGVTLG</sequence>
<dbReference type="GO" id="GO:1904680">
    <property type="term" value="F:peptide transmembrane transporter activity"/>
    <property type="evidence" value="ECO:0007669"/>
    <property type="project" value="TreeGrafter"/>
</dbReference>
<reference evidence="4 5" key="1">
    <citation type="submission" date="2020-07" db="EMBL/GenBank/DDBJ databases">
        <title>Draft genome and description of Aeromicrobium phoceense strain Marseille-Q0843 isolated from healthy skin swab.</title>
        <authorList>
            <person name="Boxberger M."/>
            <person name="La Scola B."/>
        </authorList>
    </citation>
    <scope>NUCLEOTIDE SEQUENCE [LARGE SCALE GENOMIC DNA]</scope>
    <source>
        <strain evidence="4 5">Marseille-Q0843</strain>
    </source>
</reference>
<comment type="caution">
    <text evidence="4">The sequence shown here is derived from an EMBL/GenBank/DDBJ whole genome shotgun (WGS) entry which is preliminary data.</text>
</comment>
<gene>
    <name evidence="4" type="ORF">H1W00_06085</name>
</gene>
<dbReference type="PIRSF" id="PIRSF002741">
    <property type="entry name" value="MppA"/>
    <property type="match status" value="1"/>
</dbReference>
<dbReference type="PROSITE" id="PS51257">
    <property type="entry name" value="PROKAR_LIPOPROTEIN"/>
    <property type="match status" value="1"/>
</dbReference>